<name>A0AAJ0B470_9PEZI</name>
<organism evidence="1 2">
    <name type="scientific">Colletotrichum godetiae</name>
    <dbReference type="NCBI Taxonomy" id="1209918"/>
    <lineage>
        <taxon>Eukaryota</taxon>
        <taxon>Fungi</taxon>
        <taxon>Dikarya</taxon>
        <taxon>Ascomycota</taxon>
        <taxon>Pezizomycotina</taxon>
        <taxon>Sordariomycetes</taxon>
        <taxon>Hypocreomycetidae</taxon>
        <taxon>Glomerellales</taxon>
        <taxon>Glomerellaceae</taxon>
        <taxon>Colletotrichum</taxon>
        <taxon>Colletotrichum acutatum species complex</taxon>
    </lineage>
</organism>
<dbReference type="Proteomes" id="UP001224890">
    <property type="component" value="Unassembled WGS sequence"/>
</dbReference>
<sequence length="241" mass="26529">MGAGRTLESQGKCDGTSFLLANSFLLSYLLTSSLLRRSSVFPLPTVSGHSRPSPPLLHLIDAPALAQPNRLTENPVQVLLLLPSVTQIPFGVTSRSTLIFRISSSFPTSPDSHPHSFFRPSTLPLADVGICRARTPYNYLHTSDKDKETGQTPSARTVLTHAFPVYAHFTRTHAQTIAHAQPFHGSTLYPQRHGRTDWQDKRQATAPVDTQKRDTTVYHTRLLASTSPQTVPTIAESLQDP</sequence>
<gene>
    <name evidence="1" type="ORF">BDP55DRAFT_625556</name>
</gene>
<keyword evidence="2" id="KW-1185">Reference proteome</keyword>
<dbReference type="AlphaFoldDB" id="A0AAJ0B470"/>
<comment type="caution">
    <text evidence="1">The sequence shown here is derived from an EMBL/GenBank/DDBJ whole genome shotgun (WGS) entry which is preliminary data.</text>
</comment>
<dbReference type="EMBL" id="JAHMHR010000001">
    <property type="protein sequence ID" value="KAK1701319.1"/>
    <property type="molecule type" value="Genomic_DNA"/>
</dbReference>
<reference evidence="1" key="1">
    <citation type="submission" date="2021-06" db="EMBL/GenBank/DDBJ databases">
        <title>Comparative genomics, transcriptomics and evolutionary studies reveal genomic signatures of adaptation to plant cell wall in hemibiotrophic fungi.</title>
        <authorList>
            <consortium name="DOE Joint Genome Institute"/>
            <person name="Baroncelli R."/>
            <person name="Diaz J.F."/>
            <person name="Benocci T."/>
            <person name="Peng M."/>
            <person name="Battaglia E."/>
            <person name="Haridas S."/>
            <person name="Andreopoulos W."/>
            <person name="Labutti K."/>
            <person name="Pangilinan J."/>
            <person name="Floch G.L."/>
            <person name="Makela M.R."/>
            <person name="Henrissat B."/>
            <person name="Grigoriev I.V."/>
            <person name="Crouch J.A."/>
            <person name="De Vries R.P."/>
            <person name="Sukno S.A."/>
            <person name="Thon M.R."/>
        </authorList>
    </citation>
    <scope>NUCLEOTIDE SEQUENCE</scope>
    <source>
        <strain evidence="1">CBS 193.32</strain>
    </source>
</reference>
<accession>A0AAJ0B470</accession>
<dbReference type="RefSeq" id="XP_060437074.1">
    <property type="nucleotide sequence ID" value="XM_060571492.1"/>
</dbReference>
<protein>
    <submittedName>
        <fullName evidence="1">Uncharacterized protein</fullName>
    </submittedName>
</protein>
<dbReference type="GeneID" id="85456018"/>
<proteinExistence type="predicted"/>
<evidence type="ECO:0000313" key="1">
    <source>
        <dbReference type="EMBL" id="KAK1701319.1"/>
    </source>
</evidence>
<evidence type="ECO:0000313" key="2">
    <source>
        <dbReference type="Proteomes" id="UP001224890"/>
    </source>
</evidence>